<organism evidence="1 2">
    <name type="scientific">Corchorus olitorius</name>
    <dbReference type="NCBI Taxonomy" id="93759"/>
    <lineage>
        <taxon>Eukaryota</taxon>
        <taxon>Viridiplantae</taxon>
        <taxon>Streptophyta</taxon>
        <taxon>Embryophyta</taxon>
        <taxon>Tracheophyta</taxon>
        <taxon>Spermatophyta</taxon>
        <taxon>Magnoliopsida</taxon>
        <taxon>eudicotyledons</taxon>
        <taxon>Gunneridae</taxon>
        <taxon>Pentapetalae</taxon>
        <taxon>rosids</taxon>
        <taxon>malvids</taxon>
        <taxon>Malvales</taxon>
        <taxon>Malvaceae</taxon>
        <taxon>Grewioideae</taxon>
        <taxon>Apeibeae</taxon>
        <taxon>Corchorus</taxon>
    </lineage>
</organism>
<dbReference type="PANTHER" id="PTHR48478">
    <property type="entry name" value="LECTIN-LIKE"/>
    <property type="match status" value="1"/>
</dbReference>
<evidence type="ECO:0000313" key="2">
    <source>
        <dbReference type="Proteomes" id="UP000187203"/>
    </source>
</evidence>
<dbReference type="STRING" id="93759.A0A1R3H0G1"/>
<comment type="caution">
    <text evidence="1">The sequence shown here is derived from an EMBL/GenBank/DDBJ whole genome shotgun (WGS) entry which is preliminary data.</text>
</comment>
<dbReference type="InterPro" id="IPR052147">
    <property type="entry name" value="PP2-like/Lectin"/>
</dbReference>
<keyword evidence="2" id="KW-1185">Reference proteome</keyword>
<evidence type="ECO:0000313" key="1">
    <source>
        <dbReference type="EMBL" id="OMO63771.1"/>
    </source>
</evidence>
<protein>
    <submittedName>
        <fullName evidence="1">Phloem protein 2-like protein</fullName>
    </submittedName>
</protein>
<proteinExistence type="predicted"/>
<name>A0A1R3H0G1_9ROSI</name>
<gene>
    <name evidence="1" type="ORF">COLO4_32221</name>
</gene>
<sequence length="85" mass="9619">MMSGLSEGASGWELPIKLRLSLPNGTVKERQVSLFQKPRGEWIELNLGKFRTGKREKHQKQTKFALIFMNMGPIGNTDLSSEVPF</sequence>
<dbReference type="GO" id="GO:0030246">
    <property type="term" value="F:carbohydrate binding"/>
    <property type="evidence" value="ECO:0007669"/>
    <property type="project" value="InterPro"/>
</dbReference>
<dbReference type="PANTHER" id="PTHR48478:SF1">
    <property type="entry name" value="LECTIN-LIKE"/>
    <property type="match status" value="1"/>
</dbReference>
<dbReference type="Proteomes" id="UP000187203">
    <property type="component" value="Unassembled WGS sequence"/>
</dbReference>
<dbReference type="EMBL" id="AWUE01021054">
    <property type="protein sequence ID" value="OMO63771.1"/>
    <property type="molecule type" value="Genomic_DNA"/>
</dbReference>
<accession>A0A1R3H0G1</accession>
<dbReference type="OrthoDB" id="1032996at2759"/>
<reference evidence="2" key="1">
    <citation type="submission" date="2013-09" db="EMBL/GenBank/DDBJ databases">
        <title>Corchorus olitorius genome sequencing.</title>
        <authorList>
            <person name="Alam M."/>
            <person name="Haque M.S."/>
            <person name="Islam M.S."/>
            <person name="Emdad E.M."/>
            <person name="Islam M.M."/>
            <person name="Ahmed B."/>
            <person name="Halim A."/>
            <person name="Hossen Q.M.M."/>
            <person name="Hossain M.Z."/>
            <person name="Ahmed R."/>
            <person name="Khan M.M."/>
            <person name="Islam R."/>
            <person name="Rashid M.M."/>
            <person name="Khan S.A."/>
            <person name="Rahman M.S."/>
            <person name="Alam M."/>
            <person name="Yahiya A.S."/>
            <person name="Khan M.S."/>
            <person name="Azam M.S."/>
            <person name="Haque T."/>
            <person name="Lashkar M.Z.H."/>
            <person name="Akhand A.I."/>
            <person name="Morshed G."/>
            <person name="Roy S."/>
            <person name="Uddin K.S."/>
            <person name="Rabeya T."/>
            <person name="Hossain A.S."/>
            <person name="Chowdhury A."/>
            <person name="Snigdha A.R."/>
            <person name="Mortoza M.S."/>
            <person name="Matin S.A."/>
            <person name="Hoque S.M.E."/>
            <person name="Islam M.K."/>
            <person name="Roy D.K."/>
            <person name="Haider R."/>
            <person name="Moosa M.M."/>
            <person name="Elias S.M."/>
            <person name="Hasan A.M."/>
            <person name="Jahan S."/>
            <person name="Shafiuddin M."/>
            <person name="Mahmood N."/>
            <person name="Shommy N.S."/>
        </authorList>
    </citation>
    <scope>NUCLEOTIDE SEQUENCE [LARGE SCALE GENOMIC DNA]</scope>
    <source>
        <strain evidence="2">cv. O-4</strain>
    </source>
</reference>
<dbReference type="AlphaFoldDB" id="A0A1R3H0G1"/>